<gene>
    <name evidence="4" type="ORF">M8C21_026357</name>
</gene>
<keyword evidence="5" id="KW-1185">Reference proteome</keyword>
<feature type="compositionally biased region" description="Polar residues" evidence="1">
    <location>
        <begin position="149"/>
        <end position="161"/>
    </location>
</feature>
<feature type="non-terminal residue" evidence="4">
    <location>
        <position position="723"/>
    </location>
</feature>
<proteinExistence type="predicted"/>
<organism evidence="4 5">
    <name type="scientific">Ambrosia artemisiifolia</name>
    <name type="common">Common ragweed</name>
    <dbReference type="NCBI Taxonomy" id="4212"/>
    <lineage>
        <taxon>Eukaryota</taxon>
        <taxon>Viridiplantae</taxon>
        <taxon>Streptophyta</taxon>
        <taxon>Embryophyta</taxon>
        <taxon>Tracheophyta</taxon>
        <taxon>Spermatophyta</taxon>
        <taxon>Magnoliopsida</taxon>
        <taxon>eudicotyledons</taxon>
        <taxon>Gunneridae</taxon>
        <taxon>Pentapetalae</taxon>
        <taxon>asterids</taxon>
        <taxon>campanulids</taxon>
        <taxon>Asterales</taxon>
        <taxon>Asteraceae</taxon>
        <taxon>Asteroideae</taxon>
        <taxon>Heliantheae alliance</taxon>
        <taxon>Heliantheae</taxon>
        <taxon>Ambrosia</taxon>
    </lineage>
</organism>
<evidence type="ECO:0000256" key="1">
    <source>
        <dbReference type="SAM" id="MobiDB-lite"/>
    </source>
</evidence>
<protein>
    <recommendedName>
        <fullName evidence="6">DUF3741 domain-containing protein</fullName>
    </recommendedName>
</protein>
<accession>A0AAD5BS99</accession>
<feature type="region of interest" description="Disordered" evidence="1">
    <location>
        <begin position="148"/>
        <end position="223"/>
    </location>
</feature>
<feature type="compositionally biased region" description="Basic and acidic residues" evidence="1">
    <location>
        <begin position="105"/>
        <end position="115"/>
    </location>
</feature>
<feature type="compositionally biased region" description="Polar residues" evidence="1">
    <location>
        <begin position="318"/>
        <end position="333"/>
    </location>
</feature>
<feature type="region of interest" description="Disordered" evidence="1">
    <location>
        <begin position="84"/>
        <end position="136"/>
    </location>
</feature>
<dbReference type="AlphaFoldDB" id="A0AAD5BS99"/>
<dbReference type="InterPro" id="IPR032795">
    <property type="entry name" value="DUF3741-assoc"/>
</dbReference>
<feature type="compositionally biased region" description="Low complexity" evidence="1">
    <location>
        <begin position="213"/>
        <end position="223"/>
    </location>
</feature>
<dbReference type="Pfam" id="PF14309">
    <property type="entry name" value="DUF4378"/>
    <property type="match status" value="1"/>
</dbReference>
<name>A0AAD5BS99_AMBAR</name>
<dbReference type="InterPro" id="IPR033334">
    <property type="entry name" value="LNG1/2"/>
</dbReference>
<reference evidence="4" key="1">
    <citation type="submission" date="2022-06" db="EMBL/GenBank/DDBJ databases">
        <title>Uncovering the hologenomic basis of an extraordinary plant invasion.</title>
        <authorList>
            <person name="Bieker V.C."/>
            <person name="Martin M.D."/>
            <person name="Gilbert T."/>
            <person name="Hodgins K."/>
            <person name="Battlay P."/>
            <person name="Petersen B."/>
            <person name="Wilson J."/>
        </authorList>
    </citation>
    <scope>NUCLEOTIDE SEQUENCE</scope>
    <source>
        <strain evidence="4">AA19_3_7</strain>
        <tissue evidence="4">Leaf</tissue>
    </source>
</reference>
<dbReference type="Proteomes" id="UP001206925">
    <property type="component" value="Unassembled WGS sequence"/>
</dbReference>
<evidence type="ECO:0000313" key="5">
    <source>
        <dbReference type="Proteomes" id="UP001206925"/>
    </source>
</evidence>
<dbReference type="EMBL" id="JAMZMK010011357">
    <property type="protein sequence ID" value="KAI7727506.1"/>
    <property type="molecule type" value="Genomic_DNA"/>
</dbReference>
<dbReference type="Pfam" id="PF14383">
    <property type="entry name" value="VARLMGL"/>
    <property type="match status" value="1"/>
</dbReference>
<feature type="domain" description="DUF4378" evidence="2">
    <location>
        <begin position="523"/>
        <end position="655"/>
    </location>
</feature>
<dbReference type="PANTHER" id="PTHR31680:SF17">
    <property type="entry name" value="DUF4378 DOMAIN-CONTAINING PROTEIN"/>
    <property type="match status" value="1"/>
</dbReference>
<feature type="region of interest" description="Disordered" evidence="1">
    <location>
        <begin position="318"/>
        <end position="350"/>
    </location>
</feature>
<feature type="compositionally biased region" description="Polar residues" evidence="1">
    <location>
        <begin position="411"/>
        <end position="435"/>
    </location>
</feature>
<feature type="compositionally biased region" description="Basic and acidic residues" evidence="1">
    <location>
        <begin position="334"/>
        <end position="345"/>
    </location>
</feature>
<dbReference type="GO" id="GO:0051513">
    <property type="term" value="P:regulation of monopolar cell growth"/>
    <property type="evidence" value="ECO:0007669"/>
    <property type="project" value="InterPro"/>
</dbReference>
<comment type="caution">
    <text evidence="4">The sequence shown here is derived from an EMBL/GenBank/DDBJ whole genome shotgun (WGS) entry which is preliminary data.</text>
</comment>
<evidence type="ECO:0008006" key="6">
    <source>
        <dbReference type="Google" id="ProtNLM"/>
    </source>
</evidence>
<dbReference type="InterPro" id="IPR025486">
    <property type="entry name" value="DUF4378"/>
</dbReference>
<dbReference type="PANTHER" id="PTHR31680">
    <property type="entry name" value="LONGIFOLIA PROTEIN"/>
    <property type="match status" value="1"/>
</dbReference>
<feature type="region of interest" description="Disordered" evidence="1">
    <location>
        <begin position="388"/>
        <end position="444"/>
    </location>
</feature>
<evidence type="ECO:0000313" key="4">
    <source>
        <dbReference type="EMBL" id="KAI7727506.1"/>
    </source>
</evidence>
<evidence type="ECO:0000259" key="3">
    <source>
        <dbReference type="Pfam" id="PF14383"/>
    </source>
</evidence>
<feature type="compositionally biased region" description="Polar residues" evidence="1">
    <location>
        <begin position="186"/>
        <end position="200"/>
    </location>
</feature>
<sequence>MKEESVTHYRTMVGVRREKMEKQIGCMSGFLQIFDRQQLLAGKRIHSNKRLPPSTFVGASPEAKSSGESQVIIPSSLDNFKSSVAEKATSRSKSPVMVRTSSLKSSKEMHRHSLDNKVTASKTMVADEVESQPRSPSVIARLMGLEPLSLSNQKTPQTVTKPSLKRSASESSVSRDQVHSKYIDDNNFQLKQPNPSQKQTVTKRDTTNGTEASRTTTSPWRSRSFFDSTDVFPDPNKAKVTMQEDFEKRLKIRGIDEQSNDDISTLKQILEVLQLKGLLRSSNHLSNNNNHRNFVYDRDLHFNESNIVVVKPIRSSASKADNQKSVFDSTTSSLKKDGRAVDRGGKGRVRVRASSPNRIESNLKACNSINKTKQSSYEVQRKDDKYSKKVLPNDSPKVTRKRNGSDHHLSMNRSFRNQKLTESISTTLRSSASTTELERSKWEGCREGKNIATESPPSSAMVIPSPVSVLDSGFDKDELVTPLHCIDLKATPAINHNDDNESPKLSPTISTQHEEFTSDDSNFVYISHMLQASQHLHEDPNLFFSIEKHLYNNNKSTSNVSTRQHKLIFDVVHEILNRNKQLPPWKTLIKDHRTQVKHIWSEFQKIREVNTSDGVLELVSGVIEKDIVKNSDWRDYPIETSEVILDVERMIFKDMESHGSGLGDIDSGEADKFRKGSLVLEKSAEKISCLVLFCSSCLKTADGKQMLETADEEQRVESAVEEQ</sequence>
<feature type="domain" description="DUF3741" evidence="3">
    <location>
        <begin position="125"/>
        <end position="146"/>
    </location>
</feature>
<evidence type="ECO:0000259" key="2">
    <source>
        <dbReference type="Pfam" id="PF14309"/>
    </source>
</evidence>